<keyword evidence="2" id="KW-0325">Glycoprotein</keyword>
<dbReference type="Gene3D" id="2.60.120.230">
    <property type="match status" value="1"/>
</dbReference>
<dbReference type="Pfam" id="PF03712">
    <property type="entry name" value="Cu2_monoox_C"/>
    <property type="match status" value="1"/>
</dbReference>
<dbReference type="InterPro" id="IPR000323">
    <property type="entry name" value="Cu2_ascorb_mOase_N"/>
</dbReference>
<dbReference type="GO" id="GO:0042421">
    <property type="term" value="P:norepinephrine biosynthetic process"/>
    <property type="evidence" value="ECO:0007669"/>
    <property type="project" value="TreeGrafter"/>
</dbReference>
<reference evidence="5" key="3">
    <citation type="submission" date="2023-05" db="EMBL/GenBank/DDBJ databases">
        <authorList>
            <person name="Smith C.H."/>
        </authorList>
    </citation>
    <scope>NUCLEOTIDE SEQUENCE</scope>
    <source>
        <strain evidence="5">CHS0354</strain>
        <tissue evidence="5">Mantle</tissue>
    </source>
</reference>
<dbReference type="GO" id="GO:0006589">
    <property type="term" value="P:octopamine biosynthetic process"/>
    <property type="evidence" value="ECO:0007669"/>
    <property type="project" value="TreeGrafter"/>
</dbReference>
<gene>
    <name evidence="5" type="ORF">CHS0354_001836</name>
</gene>
<dbReference type="GO" id="GO:0030667">
    <property type="term" value="C:secretory granule membrane"/>
    <property type="evidence" value="ECO:0007669"/>
    <property type="project" value="TreeGrafter"/>
</dbReference>
<dbReference type="GO" id="GO:0005615">
    <property type="term" value="C:extracellular space"/>
    <property type="evidence" value="ECO:0007669"/>
    <property type="project" value="TreeGrafter"/>
</dbReference>
<dbReference type="InterPro" id="IPR028460">
    <property type="entry name" value="Tbh/DBH"/>
</dbReference>
<dbReference type="InterPro" id="IPR000945">
    <property type="entry name" value="DBH-like"/>
</dbReference>
<dbReference type="Gene3D" id="2.60.120.310">
    <property type="entry name" value="Copper type II, ascorbate-dependent monooxygenase, N-terminal domain"/>
    <property type="match status" value="1"/>
</dbReference>
<dbReference type="PANTHER" id="PTHR10157">
    <property type="entry name" value="DOPAMINE BETA HYDROXYLASE RELATED"/>
    <property type="match status" value="1"/>
</dbReference>
<protein>
    <recommendedName>
        <fullName evidence="7">DBH-like monooxygenase protein 1</fullName>
    </recommendedName>
</protein>
<dbReference type="InterPro" id="IPR014784">
    <property type="entry name" value="Cu2_ascorb_mOase-like_C"/>
</dbReference>
<evidence type="ECO:0000256" key="1">
    <source>
        <dbReference type="ARBA" id="ARBA00023157"/>
    </source>
</evidence>
<reference evidence="5" key="1">
    <citation type="journal article" date="2021" name="Genome Biol. Evol.">
        <title>A High-Quality Reference Genome for a Parasitic Bivalve with Doubly Uniparental Inheritance (Bivalvia: Unionida).</title>
        <authorList>
            <person name="Smith C.H."/>
        </authorList>
    </citation>
    <scope>NUCLEOTIDE SEQUENCE</scope>
    <source>
        <strain evidence="5">CHS0354</strain>
    </source>
</reference>
<dbReference type="SUPFAM" id="SSF49742">
    <property type="entry name" value="PHM/PNGase F"/>
    <property type="match status" value="2"/>
</dbReference>
<evidence type="ECO:0000259" key="4">
    <source>
        <dbReference type="Pfam" id="PF03712"/>
    </source>
</evidence>
<evidence type="ECO:0000313" key="5">
    <source>
        <dbReference type="EMBL" id="KAK3586453.1"/>
    </source>
</evidence>
<dbReference type="AlphaFoldDB" id="A0AAE0VQ47"/>
<comment type="caution">
    <text evidence="5">The sequence shown here is derived from an EMBL/GenBank/DDBJ whole genome shotgun (WGS) entry which is preliminary data.</text>
</comment>
<accession>A0AAE0VQ47</accession>
<feature type="domain" description="Copper type II ascorbate-dependent monooxygenase N-terminal" evidence="3">
    <location>
        <begin position="2"/>
        <end position="81"/>
    </location>
</feature>
<dbReference type="GO" id="GO:0042420">
    <property type="term" value="P:dopamine catabolic process"/>
    <property type="evidence" value="ECO:0007669"/>
    <property type="project" value="TreeGrafter"/>
</dbReference>
<dbReference type="Pfam" id="PF01082">
    <property type="entry name" value="Cu2_monooxygen"/>
    <property type="match status" value="1"/>
</dbReference>
<keyword evidence="1" id="KW-1015">Disulfide bond</keyword>
<dbReference type="InterPro" id="IPR024548">
    <property type="entry name" value="Cu2_monoox_C"/>
</dbReference>
<evidence type="ECO:0000259" key="3">
    <source>
        <dbReference type="Pfam" id="PF01082"/>
    </source>
</evidence>
<dbReference type="PANTHER" id="PTHR10157:SF23">
    <property type="entry name" value="MOXD1 HOMOLOG 1"/>
    <property type="match status" value="1"/>
</dbReference>
<evidence type="ECO:0000313" key="6">
    <source>
        <dbReference type="Proteomes" id="UP001195483"/>
    </source>
</evidence>
<reference evidence="5" key="2">
    <citation type="journal article" date="2021" name="Genome Biol. Evol.">
        <title>Developing a high-quality reference genome for a parasitic bivalve with doubly uniparental inheritance (Bivalvia: Unionida).</title>
        <authorList>
            <person name="Smith C.H."/>
        </authorList>
    </citation>
    <scope>NUCLEOTIDE SEQUENCE</scope>
    <source>
        <strain evidence="5">CHS0354</strain>
        <tissue evidence="5">Mantle</tissue>
    </source>
</reference>
<dbReference type="InterPro" id="IPR008977">
    <property type="entry name" value="PHM/PNGase_F_dom_sf"/>
</dbReference>
<proteinExistence type="predicted"/>
<evidence type="ECO:0008006" key="7">
    <source>
        <dbReference type="Google" id="ProtNLM"/>
    </source>
</evidence>
<name>A0AAE0VQ47_9BIVA</name>
<dbReference type="EMBL" id="JAEAOA010000175">
    <property type="protein sequence ID" value="KAK3586453.1"/>
    <property type="molecule type" value="Genomic_DNA"/>
</dbReference>
<dbReference type="InterPro" id="IPR036939">
    <property type="entry name" value="Cu2_ascorb_mOase_N_sf"/>
</dbReference>
<dbReference type="PRINTS" id="PR00767">
    <property type="entry name" value="DBMONOXGNASE"/>
</dbReference>
<evidence type="ECO:0000256" key="2">
    <source>
        <dbReference type="ARBA" id="ARBA00023180"/>
    </source>
</evidence>
<sequence>MHVHHILVYRCRGIDPKFDKVGYLCYDEIPKGLDPCDDVITGWAIGGKTFYYPEHVGLSIGAPDDPDFYIMETHYDNPDQKSGVIDNSGIRITLTKKLRRYDADMMELGHNVNWRHIIPPFEKAYLSQSYCPFQCIDHTLGNMTEIRVFAIAQHSHLLGRAIKTRHLRNGIELSPLAIDPHYDFNFQETRHLREEIPIRRAIT</sequence>
<keyword evidence="6" id="KW-1185">Reference proteome</keyword>
<organism evidence="5 6">
    <name type="scientific">Potamilus streckersoni</name>
    <dbReference type="NCBI Taxonomy" id="2493646"/>
    <lineage>
        <taxon>Eukaryota</taxon>
        <taxon>Metazoa</taxon>
        <taxon>Spiralia</taxon>
        <taxon>Lophotrochozoa</taxon>
        <taxon>Mollusca</taxon>
        <taxon>Bivalvia</taxon>
        <taxon>Autobranchia</taxon>
        <taxon>Heteroconchia</taxon>
        <taxon>Palaeoheterodonta</taxon>
        <taxon>Unionida</taxon>
        <taxon>Unionoidea</taxon>
        <taxon>Unionidae</taxon>
        <taxon>Ambleminae</taxon>
        <taxon>Lampsilini</taxon>
        <taxon>Potamilus</taxon>
    </lineage>
</organism>
<dbReference type="Proteomes" id="UP001195483">
    <property type="component" value="Unassembled WGS sequence"/>
</dbReference>
<dbReference type="GO" id="GO:0004500">
    <property type="term" value="F:dopamine beta-monooxygenase activity"/>
    <property type="evidence" value="ECO:0007669"/>
    <property type="project" value="InterPro"/>
</dbReference>
<dbReference type="GO" id="GO:0005507">
    <property type="term" value="F:copper ion binding"/>
    <property type="evidence" value="ECO:0007669"/>
    <property type="project" value="InterPro"/>
</dbReference>
<feature type="domain" description="Copper type II ascorbate-dependent monooxygenase C-terminal" evidence="4">
    <location>
        <begin position="101"/>
        <end position="200"/>
    </location>
</feature>